<dbReference type="RefSeq" id="WP_198099872.1">
    <property type="nucleotide sequence ID" value="NZ_JAEDAL010000002.1"/>
</dbReference>
<reference evidence="4" key="1">
    <citation type="submission" date="2020-12" db="EMBL/GenBank/DDBJ databases">
        <title>The genome sequence of Inhella sp. 4Y17.</title>
        <authorList>
            <person name="Liu Y."/>
        </authorList>
    </citation>
    <scope>NUCLEOTIDE SEQUENCE</scope>
    <source>
        <strain evidence="4">4Y10</strain>
    </source>
</reference>
<dbReference type="PANTHER" id="PTHR30420:SF1">
    <property type="entry name" value="ARGININE N-SUCCINYLTRANSFERASE"/>
    <property type="match status" value="1"/>
</dbReference>
<comment type="caution">
    <text evidence="4">The sequence shown here is derived from an EMBL/GenBank/DDBJ whole genome shotgun (WGS) entry which is preliminary data.</text>
</comment>
<dbReference type="GO" id="GO:0008791">
    <property type="term" value="F:arginine N-succinyltransferase activity"/>
    <property type="evidence" value="ECO:0007669"/>
    <property type="project" value="InterPro"/>
</dbReference>
<evidence type="ECO:0000313" key="5">
    <source>
        <dbReference type="Proteomes" id="UP000620139"/>
    </source>
</evidence>
<dbReference type="PANTHER" id="PTHR30420">
    <property type="entry name" value="N-SUCCINYLARGININE DIHYDROLASE"/>
    <property type="match status" value="1"/>
</dbReference>
<evidence type="ECO:0000256" key="3">
    <source>
        <dbReference type="ARBA" id="ARBA00023315"/>
    </source>
</evidence>
<keyword evidence="2" id="KW-0808">Transferase</keyword>
<dbReference type="Proteomes" id="UP000620139">
    <property type="component" value="Unassembled WGS sequence"/>
</dbReference>
<dbReference type="EMBL" id="JAEDAL010000002">
    <property type="protein sequence ID" value="MBH9552246.1"/>
    <property type="molecule type" value="Genomic_DNA"/>
</dbReference>
<keyword evidence="1" id="KW-0056">Arginine metabolism</keyword>
<keyword evidence="5" id="KW-1185">Reference proteome</keyword>
<keyword evidence="3" id="KW-0012">Acyltransferase</keyword>
<gene>
    <name evidence="4" type="ORF">I7X43_05205</name>
</gene>
<evidence type="ECO:0000313" key="4">
    <source>
        <dbReference type="EMBL" id="MBH9552246.1"/>
    </source>
</evidence>
<sequence>MKDLTLARITPRLGLDLPRYHLRLGRVVHAAAELQLFRVQTTLLLSNDLTGETELHLSPDALDPAPAVEAAQRQAAAAPAQHGSQLVVELPGWRDAAGRSPFWEAFGARFFKGDPAAAEAQLGPAWRTHLAALLPRQLVYLSFLGEAAEACAGRVRADAEPLVQALSALGFEPSGQLRLDDGGPVMRRRLQLSGPVDSTMR</sequence>
<dbReference type="InterPro" id="IPR016181">
    <property type="entry name" value="Acyl_CoA_acyltransferase"/>
</dbReference>
<organism evidence="4 5">
    <name type="scientific">Inhella gelatinilytica</name>
    <dbReference type="NCBI Taxonomy" id="2795030"/>
    <lineage>
        <taxon>Bacteria</taxon>
        <taxon>Pseudomonadati</taxon>
        <taxon>Pseudomonadota</taxon>
        <taxon>Betaproteobacteria</taxon>
        <taxon>Burkholderiales</taxon>
        <taxon>Sphaerotilaceae</taxon>
        <taxon>Inhella</taxon>
    </lineage>
</organism>
<accession>A0A931NE86</accession>
<protein>
    <submittedName>
        <fullName evidence="4">Arginine N-succinyltransferase</fullName>
    </submittedName>
</protein>
<evidence type="ECO:0000256" key="2">
    <source>
        <dbReference type="ARBA" id="ARBA00022679"/>
    </source>
</evidence>
<dbReference type="SUPFAM" id="SSF55729">
    <property type="entry name" value="Acyl-CoA N-acyltransferases (Nat)"/>
    <property type="match status" value="1"/>
</dbReference>
<dbReference type="InterPro" id="IPR007041">
    <property type="entry name" value="Arg_succinylTrfase_AstA/AruG"/>
</dbReference>
<dbReference type="GO" id="GO:0006527">
    <property type="term" value="P:L-arginine catabolic process"/>
    <property type="evidence" value="ECO:0007669"/>
    <property type="project" value="InterPro"/>
</dbReference>
<proteinExistence type="predicted"/>
<name>A0A931NE86_9BURK</name>
<dbReference type="Pfam" id="PF04958">
    <property type="entry name" value="AstA"/>
    <property type="match status" value="1"/>
</dbReference>
<dbReference type="AlphaFoldDB" id="A0A931NE86"/>
<evidence type="ECO:0000256" key="1">
    <source>
        <dbReference type="ARBA" id="ARBA00022503"/>
    </source>
</evidence>